<proteinExistence type="predicted"/>
<feature type="region of interest" description="Disordered" evidence="1">
    <location>
        <begin position="75"/>
        <end position="95"/>
    </location>
</feature>
<protein>
    <submittedName>
        <fullName evidence="2">Uncharacterized protein</fullName>
    </submittedName>
</protein>
<organism evidence="2 3">
    <name type="scientific">Champsocephalus gunnari</name>
    <name type="common">Mackerel icefish</name>
    <dbReference type="NCBI Taxonomy" id="52237"/>
    <lineage>
        <taxon>Eukaryota</taxon>
        <taxon>Metazoa</taxon>
        <taxon>Chordata</taxon>
        <taxon>Craniata</taxon>
        <taxon>Vertebrata</taxon>
        <taxon>Euteleostomi</taxon>
        <taxon>Actinopterygii</taxon>
        <taxon>Neopterygii</taxon>
        <taxon>Teleostei</taxon>
        <taxon>Neoteleostei</taxon>
        <taxon>Acanthomorphata</taxon>
        <taxon>Eupercaria</taxon>
        <taxon>Perciformes</taxon>
        <taxon>Notothenioidei</taxon>
        <taxon>Channichthyidae</taxon>
        <taxon>Champsocephalus</taxon>
    </lineage>
</organism>
<evidence type="ECO:0000256" key="1">
    <source>
        <dbReference type="SAM" id="MobiDB-lite"/>
    </source>
</evidence>
<sequence>MRQDPSTYVFLDFDNKSKQECAKISATPPLQLRLSSSSSRPMGSLAASLIYIQVKDSRDGVKDPVAMVTELGQDRDAVGQGPKQPGEATVFFAPP</sequence>
<accession>A0AAN8DH46</accession>
<gene>
    <name evidence="2" type="ORF">CgunFtcFv8_019089</name>
</gene>
<dbReference type="Proteomes" id="UP001331515">
    <property type="component" value="Unassembled WGS sequence"/>
</dbReference>
<dbReference type="AlphaFoldDB" id="A0AAN8DH46"/>
<name>A0AAN8DH46_CHAGU</name>
<evidence type="ECO:0000313" key="2">
    <source>
        <dbReference type="EMBL" id="KAK5921755.1"/>
    </source>
</evidence>
<evidence type="ECO:0000313" key="3">
    <source>
        <dbReference type="Proteomes" id="UP001331515"/>
    </source>
</evidence>
<dbReference type="EMBL" id="JAURVH010001522">
    <property type="protein sequence ID" value="KAK5921755.1"/>
    <property type="molecule type" value="Genomic_DNA"/>
</dbReference>
<comment type="caution">
    <text evidence="2">The sequence shown here is derived from an EMBL/GenBank/DDBJ whole genome shotgun (WGS) entry which is preliminary data.</text>
</comment>
<keyword evidence="3" id="KW-1185">Reference proteome</keyword>
<reference evidence="2 3" key="1">
    <citation type="journal article" date="2023" name="Mol. Biol. Evol.">
        <title>Genomics of Secondarily Temperate Adaptation in the Only Non-Antarctic Icefish.</title>
        <authorList>
            <person name="Rivera-Colon A.G."/>
            <person name="Rayamajhi N."/>
            <person name="Minhas B.F."/>
            <person name="Madrigal G."/>
            <person name="Bilyk K.T."/>
            <person name="Yoon V."/>
            <person name="Hune M."/>
            <person name="Gregory S."/>
            <person name="Cheng C.H.C."/>
            <person name="Catchen J.M."/>
        </authorList>
    </citation>
    <scope>NUCLEOTIDE SEQUENCE [LARGE SCALE GENOMIC DNA]</scope>
    <source>
        <tissue evidence="2">White muscle</tissue>
    </source>
</reference>